<feature type="compositionally biased region" description="Low complexity" evidence="7">
    <location>
        <begin position="223"/>
        <end position="233"/>
    </location>
</feature>
<keyword evidence="6" id="KW-0539">Nucleus</keyword>
<evidence type="ECO:0000256" key="3">
    <source>
        <dbReference type="ARBA" id="ARBA00023015"/>
    </source>
</evidence>
<evidence type="ECO:0000256" key="4">
    <source>
        <dbReference type="ARBA" id="ARBA00023125"/>
    </source>
</evidence>
<reference evidence="9" key="2">
    <citation type="submission" date="2009-11" db="EMBL/GenBank/DDBJ databases">
        <title>The Genome Sequence of Allomyces macrogynus strain ATCC 38327.</title>
        <authorList>
            <consortium name="The Broad Institute Genome Sequencing Platform"/>
            <person name="Russ C."/>
            <person name="Cuomo C."/>
            <person name="Shea T."/>
            <person name="Young S.K."/>
            <person name="Zeng Q."/>
            <person name="Koehrsen M."/>
            <person name="Haas B."/>
            <person name="Borodovsky M."/>
            <person name="Guigo R."/>
            <person name="Alvarado L."/>
            <person name="Berlin A."/>
            <person name="Borenstein D."/>
            <person name="Chen Z."/>
            <person name="Engels R."/>
            <person name="Freedman E."/>
            <person name="Gellesch M."/>
            <person name="Goldberg J."/>
            <person name="Griggs A."/>
            <person name="Gujja S."/>
            <person name="Heiman D."/>
            <person name="Hepburn T."/>
            <person name="Howarth C."/>
            <person name="Jen D."/>
            <person name="Larson L."/>
            <person name="Lewis B."/>
            <person name="Mehta T."/>
            <person name="Park D."/>
            <person name="Pearson M."/>
            <person name="Roberts A."/>
            <person name="Saif S."/>
            <person name="Shenoy N."/>
            <person name="Sisk P."/>
            <person name="Stolte C."/>
            <person name="Sykes S."/>
            <person name="Walk T."/>
            <person name="White J."/>
            <person name="Yandava C."/>
            <person name="Burger G."/>
            <person name="Gray M.W."/>
            <person name="Holland P.W.H."/>
            <person name="King N."/>
            <person name="Lang F.B.F."/>
            <person name="Roger A.J."/>
            <person name="Ruiz-Trillo I."/>
            <person name="Lander E."/>
            <person name="Nusbaum C."/>
        </authorList>
    </citation>
    <scope>NUCLEOTIDE SEQUENCE [LARGE SCALE GENOMIC DNA]</scope>
    <source>
        <strain evidence="9">ATCC 38327</strain>
    </source>
</reference>
<dbReference type="GO" id="GO:0001006">
    <property type="term" value="F:RNA polymerase III type 3 promoter sequence-specific DNA binding"/>
    <property type="evidence" value="ECO:0007669"/>
    <property type="project" value="TreeGrafter"/>
</dbReference>
<dbReference type="AlphaFoldDB" id="A0A0L0T1K8"/>
<keyword evidence="3" id="KW-0805">Transcription regulation</keyword>
<dbReference type="GO" id="GO:0003681">
    <property type="term" value="F:bent DNA binding"/>
    <property type="evidence" value="ECO:0007669"/>
    <property type="project" value="TreeGrafter"/>
</dbReference>
<evidence type="ECO:0000256" key="2">
    <source>
        <dbReference type="ARBA" id="ARBA00010410"/>
    </source>
</evidence>
<organism evidence="8 9">
    <name type="scientific">Allomyces macrogynus (strain ATCC 38327)</name>
    <name type="common">Allomyces javanicus var. macrogynus</name>
    <dbReference type="NCBI Taxonomy" id="578462"/>
    <lineage>
        <taxon>Eukaryota</taxon>
        <taxon>Fungi</taxon>
        <taxon>Fungi incertae sedis</taxon>
        <taxon>Blastocladiomycota</taxon>
        <taxon>Blastocladiomycetes</taxon>
        <taxon>Blastocladiales</taxon>
        <taxon>Blastocladiaceae</taxon>
        <taxon>Allomyces</taxon>
    </lineage>
</organism>
<dbReference type="STRING" id="578462.A0A0L0T1K8"/>
<dbReference type="EMBL" id="GG745358">
    <property type="protein sequence ID" value="KNE68723.1"/>
    <property type="molecule type" value="Genomic_DNA"/>
</dbReference>
<evidence type="ECO:0000313" key="9">
    <source>
        <dbReference type="Proteomes" id="UP000054350"/>
    </source>
</evidence>
<evidence type="ECO:0000256" key="1">
    <source>
        <dbReference type="ARBA" id="ARBA00004123"/>
    </source>
</evidence>
<dbReference type="VEuPathDB" id="FungiDB:AMAG_13364"/>
<protein>
    <recommendedName>
        <fullName evidence="10">snRNA-activating protein complex subunit 3</fullName>
    </recommendedName>
</protein>
<evidence type="ECO:0000313" key="8">
    <source>
        <dbReference type="EMBL" id="KNE68723.1"/>
    </source>
</evidence>
<dbReference type="GO" id="GO:0005634">
    <property type="term" value="C:nucleus"/>
    <property type="evidence" value="ECO:0007669"/>
    <property type="project" value="UniProtKB-SubCell"/>
</dbReference>
<proteinExistence type="inferred from homology"/>
<evidence type="ECO:0008006" key="10">
    <source>
        <dbReference type="Google" id="ProtNLM"/>
    </source>
</evidence>
<dbReference type="GO" id="GO:0001046">
    <property type="term" value="F:core promoter sequence-specific DNA binding"/>
    <property type="evidence" value="ECO:0007669"/>
    <property type="project" value="TreeGrafter"/>
</dbReference>
<feature type="region of interest" description="Disordered" evidence="7">
    <location>
        <begin position="71"/>
        <end position="104"/>
    </location>
</feature>
<reference evidence="8 9" key="1">
    <citation type="submission" date="2009-11" db="EMBL/GenBank/DDBJ databases">
        <title>Annotation of Allomyces macrogynus ATCC 38327.</title>
        <authorList>
            <consortium name="The Broad Institute Genome Sequencing Platform"/>
            <person name="Russ C."/>
            <person name="Cuomo C."/>
            <person name="Burger G."/>
            <person name="Gray M.W."/>
            <person name="Holland P.W.H."/>
            <person name="King N."/>
            <person name="Lang F.B.F."/>
            <person name="Roger A.J."/>
            <person name="Ruiz-Trillo I."/>
            <person name="Young S.K."/>
            <person name="Zeng Q."/>
            <person name="Gargeya S."/>
            <person name="Fitzgerald M."/>
            <person name="Haas B."/>
            <person name="Abouelleil A."/>
            <person name="Alvarado L."/>
            <person name="Arachchi H.M."/>
            <person name="Berlin A."/>
            <person name="Chapman S.B."/>
            <person name="Gearin G."/>
            <person name="Goldberg J."/>
            <person name="Griggs A."/>
            <person name="Gujja S."/>
            <person name="Hansen M."/>
            <person name="Heiman D."/>
            <person name="Howarth C."/>
            <person name="Larimer J."/>
            <person name="Lui A."/>
            <person name="MacDonald P.J.P."/>
            <person name="McCowen C."/>
            <person name="Montmayeur A."/>
            <person name="Murphy C."/>
            <person name="Neiman D."/>
            <person name="Pearson M."/>
            <person name="Priest M."/>
            <person name="Roberts A."/>
            <person name="Saif S."/>
            <person name="Shea T."/>
            <person name="Sisk P."/>
            <person name="Stolte C."/>
            <person name="Sykes S."/>
            <person name="Wortman J."/>
            <person name="Nusbaum C."/>
            <person name="Birren B."/>
        </authorList>
    </citation>
    <scope>NUCLEOTIDE SEQUENCE [LARGE SCALE GENOMIC DNA]</scope>
    <source>
        <strain evidence="8 9">ATCC 38327</strain>
    </source>
</reference>
<dbReference type="PANTHER" id="PTHR13421:SF16">
    <property type="entry name" value="SNRNA-ACTIVATING PROTEIN COMPLEX SUBUNIT 3"/>
    <property type="match status" value="1"/>
</dbReference>
<accession>A0A0L0T1K8</accession>
<comment type="similarity">
    <text evidence="2">Belongs to the SNAPC3/SRD2 family.</text>
</comment>
<evidence type="ECO:0000256" key="6">
    <source>
        <dbReference type="ARBA" id="ARBA00023242"/>
    </source>
</evidence>
<sequence>MQSQAKKPAAVRSPRDLFGAVPCSPPIPVGQFQQQASHSVEQMLMELESTVTNSFIDWSVDRPDLFEAIKELDAARGPRKPTSRKSTPSTRRPGSANATEPDETDWALREAPLYYHLQQSRLERSRRSIGVSTSRRLNVRETQIPEEALAHPSTLVKQLLDYEDLVKASGLQSVTDAAFEILPPELHMQVNAPSTRPELVADLVATADSSAQALLPPTPAPRPTLSTGSTAAASRAARIPEGAVITLSLHHPDRPHHRLQQIDLLAHQSLTDVRDAFFCASDFTNPNDRTLNDPQGKKTSGSFFFIENEFFVDGRAGFRAVDYAQPLINWYAARGQVKSKRPMGLRLSDLTLRINAPYAFVHQGGCEHLVVVQNIRLRHHVEDAGAVFPRTAFRSHTLRPKCAICDFRPVKFVTYNDRGAGSNPCRWCSECYYSVHYNKANELLYDDFQVFEFVPDS</sequence>
<dbReference type="OrthoDB" id="3437960at2759"/>
<dbReference type="GO" id="GO:0019185">
    <property type="term" value="C:snRNA-activating protein complex"/>
    <property type="evidence" value="ECO:0007669"/>
    <property type="project" value="TreeGrafter"/>
</dbReference>
<dbReference type="GO" id="GO:0042795">
    <property type="term" value="P:snRNA transcription by RNA polymerase II"/>
    <property type="evidence" value="ECO:0007669"/>
    <property type="project" value="TreeGrafter"/>
</dbReference>
<dbReference type="GO" id="GO:0042796">
    <property type="term" value="P:snRNA transcription by RNA polymerase III"/>
    <property type="evidence" value="ECO:0007669"/>
    <property type="project" value="TreeGrafter"/>
</dbReference>
<dbReference type="PANTHER" id="PTHR13421">
    <property type="entry name" value="SNRNA-ACTIVATING PROTEIN COMPLEX SUBUNIT 3"/>
    <property type="match status" value="1"/>
</dbReference>
<dbReference type="Pfam" id="PF12251">
    <property type="entry name" value="SNAPC3"/>
    <property type="match status" value="1"/>
</dbReference>
<name>A0A0L0T1K8_ALLM3</name>
<dbReference type="eggNOG" id="KOG2664">
    <property type="taxonomic scope" value="Eukaryota"/>
</dbReference>
<comment type="subcellular location">
    <subcellularLocation>
        <location evidence="1">Nucleus</location>
    </subcellularLocation>
</comment>
<evidence type="ECO:0000256" key="7">
    <source>
        <dbReference type="SAM" id="MobiDB-lite"/>
    </source>
</evidence>
<feature type="region of interest" description="Disordered" evidence="7">
    <location>
        <begin position="213"/>
        <end position="233"/>
    </location>
</feature>
<keyword evidence="4" id="KW-0238">DNA-binding</keyword>
<feature type="compositionally biased region" description="Polar residues" evidence="7">
    <location>
        <begin position="84"/>
        <end position="98"/>
    </location>
</feature>
<keyword evidence="5" id="KW-0804">Transcription</keyword>
<evidence type="ECO:0000256" key="5">
    <source>
        <dbReference type="ARBA" id="ARBA00023163"/>
    </source>
</evidence>
<gene>
    <name evidence="8" type="ORF">AMAG_13364</name>
</gene>
<dbReference type="InterPro" id="IPR022042">
    <property type="entry name" value="snRNA-activating_su3"/>
</dbReference>
<keyword evidence="9" id="KW-1185">Reference proteome</keyword>
<dbReference type="GO" id="GO:0000978">
    <property type="term" value="F:RNA polymerase II cis-regulatory region sequence-specific DNA binding"/>
    <property type="evidence" value="ECO:0007669"/>
    <property type="project" value="TreeGrafter"/>
</dbReference>
<dbReference type="Proteomes" id="UP000054350">
    <property type="component" value="Unassembled WGS sequence"/>
</dbReference>